<feature type="region of interest" description="Disordered" evidence="1">
    <location>
        <begin position="86"/>
        <end position="115"/>
    </location>
</feature>
<evidence type="ECO:0000259" key="2">
    <source>
        <dbReference type="PROSITE" id="PS51724"/>
    </source>
</evidence>
<comment type="caution">
    <text evidence="3">The sequence shown here is derived from an EMBL/GenBank/DDBJ whole genome shotgun (WGS) entry which is preliminary data.</text>
</comment>
<dbReference type="PANTHER" id="PTHR40446">
    <property type="entry name" value="N-ACETYLGLUCOSAMINE-1-PHOSPHODIESTER ALPHA-N-ACETYLGLUCOSAMINIDASE"/>
    <property type="match status" value="1"/>
</dbReference>
<evidence type="ECO:0000313" key="4">
    <source>
        <dbReference type="Proteomes" id="UP000244240"/>
    </source>
</evidence>
<dbReference type="PROSITE" id="PS51724">
    <property type="entry name" value="SPOR"/>
    <property type="match status" value="1"/>
</dbReference>
<dbReference type="Proteomes" id="UP000244240">
    <property type="component" value="Unassembled WGS sequence"/>
</dbReference>
<dbReference type="AlphaFoldDB" id="A0A2T6C7R6"/>
<keyword evidence="4" id="KW-1185">Reference proteome</keyword>
<dbReference type="EMBL" id="QBKR01000003">
    <property type="protein sequence ID" value="PTX64369.1"/>
    <property type="molecule type" value="Genomic_DNA"/>
</dbReference>
<organism evidence="3 4">
    <name type="scientific">Melghirimyces profundicolus</name>
    <dbReference type="NCBI Taxonomy" id="1242148"/>
    <lineage>
        <taxon>Bacteria</taxon>
        <taxon>Bacillati</taxon>
        <taxon>Bacillota</taxon>
        <taxon>Bacilli</taxon>
        <taxon>Bacillales</taxon>
        <taxon>Thermoactinomycetaceae</taxon>
        <taxon>Melghirimyces</taxon>
    </lineage>
</organism>
<accession>A0A2T6C7R6</accession>
<gene>
    <name evidence="3" type="ORF">C8P63_103155</name>
</gene>
<reference evidence="3 4" key="1">
    <citation type="submission" date="2018-04" db="EMBL/GenBank/DDBJ databases">
        <title>Genomic Encyclopedia of Archaeal and Bacterial Type Strains, Phase II (KMG-II): from individual species to whole genera.</title>
        <authorList>
            <person name="Goeker M."/>
        </authorList>
    </citation>
    <scope>NUCLEOTIDE SEQUENCE [LARGE SCALE GENOMIC DNA]</scope>
    <source>
        <strain evidence="3 4">DSM 45787</strain>
    </source>
</reference>
<evidence type="ECO:0000313" key="3">
    <source>
        <dbReference type="EMBL" id="PTX64369.1"/>
    </source>
</evidence>
<dbReference type="GO" id="GO:0042834">
    <property type="term" value="F:peptidoglycan binding"/>
    <property type="evidence" value="ECO:0007669"/>
    <property type="project" value="InterPro"/>
</dbReference>
<dbReference type="InterPro" id="IPR036680">
    <property type="entry name" value="SPOR-like_sf"/>
</dbReference>
<dbReference type="Gene3D" id="3.30.70.1070">
    <property type="entry name" value="Sporulation related repeat"/>
    <property type="match status" value="1"/>
</dbReference>
<feature type="compositionally biased region" description="Basic and acidic residues" evidence="1">
    <location>
        <begin position="86"/>
        <end position="113"/>
    </location>
</feature>
<feature type="domain" description="SPOR" evidence="2">
    <location>
        <begin position="65"/>
        <end position="150"/>
    </location>
</feature>
<dbReference type="Pfam" id="PF05036">
    <property type="entry name" value="SPOR"/>
    <property type="match status" value="1"/>
</dbReference>
<protein>
    <submittedName>
        <fullName evidence="3">Sporulation related protein</fullName>
    </submittedName>
</protein>
<dbReference type="SUPFAM" id="SSF110997">
    <property type="entry name" value="Sporulation related repeat"/>
    <property type="match status" value="1"/>
</dbReference>
<name>A0A2T6C7R6_9BACL</name>
<sequence>MRKPVRKPFILLLVVVLVMSLRPSVGSADGNRGGLPLGPPDLREKRETQPLAPGVTYTRIVRGQPSEKDLFTVDVAFHATREEAEREAARLRSDGHRPRVKPIRERAPDDPREGPLGYLVRVGAFSDESEAEELKQELTAQGYSGLRVVYTGEDGGPTTGPWVVHVLEIDPRSFKGNLVPQLGKDRIQGRETLSSMVGRTGALAGVNGGYFVVGETDGTPGDLAGTSVINGRVLSEAVRGRTSLVLPSDSGQGARVAPVSTELEVLAANGVRRELDGLNRRPGLIRGCGGSGGDRPTEEPKHDYTCTDDSELIRFTSAFGDQTPGGEGTEAVLDASGRVLEIRTDRGGPIPEKGSVLAATGEARGWLQQYARPGTRLTFETRVQAGRHRLPLSPRMHILNGGPRLLKDGEPAITAVREGFHWKENPEFYYRFGARRNPRTLAGITEQGRLLLVTVDGRNPGTSIGASFKESARILKALGAREGLNLDGGGSTTMTVEDRVVNHPSDPTGERPIADALLIRE</sequence>
<dbReference type="Pfam" id="PF09992">
    <property type="entry name" value="NAGPA"/>
    <property type="match status" value="1"/>
</dbReference>
<dbReference type="RefSeq" id="WP_108021925.1">
    <property type="nucleotide sequence ID" value="NZ_QBKR01000003.1"/>
</dbReference>
<dbReference type="PANTHER" id="PTHR40446:SF2">
    <property type="entry name" value="N-ACETYLGLUCOSAMINE-1-PHOSPHODIESTER ALPHA-N-ACETYLGLUCOSAMINIDASE"/>
    <property type="match status" value="1"/>
</dbReference>
<dbReference type="InterPro" id="IPR018711">
    <property type="entry name" value="NAGPA"/>
</dbReference>
<dbReference type="OrthoDB" id="9809781at2"/>
<dbReference type="InterPro" id="IPR007730">
    <property type="entry name" value="SPOR-like_dom"/>
</dbReference>
<feature type="region of interest" description="Disordered" evidence="1">
    <location>
        <begin position="27"/>
        <end position="47"/>
    </location>
</feature>
<evidence type="ECO:0000256" key="1">
    <source>
        <dbReference type="SAM" id="MobiDB-lite"/>
    </source>
</evidence>
<proteinExistence type="predicted"/>